<dbReference type="GO" id="GO:0000271">
    <property type="term" value="P:polysaccharide biosynthetic process"/>
    <property type="evidence" value="ECO:0007669"/>
    <property type="project" value="TreeGrafter"/>
</dbReference>
<dbReference type="GO" id="GO:0008483">
    <property type="term" value="F:transaminase activity"/>
    <property type="evidence" value="ECO:0007669"/>
    <property type="project" value="TreeGrafter"/>
</dbReference>
<dbReference type="Pfam" id="PF01041">
    <property type="entry name" value="DegT_DnrJ_EryC1"/>
    <property type="match status" value="1"/>
</dbReference>
<comment type="caution">
    <text evidence="6">The sequence shown here is derived from an EMBL/GenBank/DDBJ whole genome shotgun (WGS) entry which is preliminary data.</text>
</comment>
<protein>
    <submittedName>
        <fullName evidence="6">Erythromycin biosynthesis sensory transduction protein eryC1</fullName>
    </submittedName>
</protein>
<dbReference type="Gene3D" id="3.90.1150.10">
    <property type="entry name" value="Aspartate Aminotransferase, domain 1"/>
    <property type="match status" value="1"/>
</dbReference>
<reference evidence="6 7" key="1">
    <citation type="submission" date="2014-07" db="EMBL/GenBank/DDBJ databases">
        <title>Comparative analysis of Nitrosococcus oceani genome inventories of strains from Pacific and Atlantic gyres.</title>
        <authorList>
            <person name="Lim C.K."/>
            <person name="Wang L."/>
            <person name="Sayavedra-Soto L.A."/>
            <person name="Klotz M.G."/>
        </authorList>
    </citation>
    <scope>NUCLEOTIDE SEQUENCE [LARGE SCALE GENOMIC DNA]</scope>
    <source>
        <strain evidence="6 7">C-27</strain>
    </source>
</reference>
<dbReference type="GO" id="GO:0030170">
    <property type="term" value="F:pyridoxal phosphate binding"/>
    <property type="evidence" value="ECO:0007669"/>
    <property type="project" value="UniProtKB-ARBA"/>
</dbReference>
<evidence type="ECO:0000256" key="1">
    <source>
        <dbReference type="ARBA" id="ARBA00022898"/>
    </source>
</evidence>
<keyword evidence="1 4" id="KW-0663">Pyridoxal phosphate</keyword>
<dbReference type="SUPFAM" id="SSF53383">
    <property type="entry name" value="PLP-dependent transferases"/>
    <property type="match status" value="1"/>
</dbReference>
<evidence type="ECO:0000313" key="7">
    <source>
        <dbReference type="Proteomes" id="UP000028839"/>
    </source>
</evidence>
<dbReference type="HOGENOM" id="CLU_033332_7_2_6"/>
<proteinExistence type="inferred from homology"/>
<accession>A0A0E2Z734</accession>
<feature type="active site" description="Proton acceptor" evidence="3">
    <location>
        <position position="186"/>
    </location>
</feature>
<dbReference type="InterPro" id="IPR000653">
    <property type="entry name" value="DegT/StrS_aminotransferase"/>
</dbReference>
<feature type="modified residue" description="N6-(pyridoxal phosphate)lysine" evidence="4">
    <location>
        <position position="186"/>
    </location>
</feature>
<dbReference type="OrthoDB" id="9804264at2"/>
<evidence type="ECO:0000256" key="5">
    <source>
        <dbReference type="RuleBase" id="RU004508"/>
    </source>
</evidence>
<evidence type="ECO:0000256" key="2">
    <source>
        <dbReference type="ARBA" id="ARBA00037999"/>
    </source>
</evidence>
<dbReference type="PANTHER" id="PTHR30244">
    <property type="entry name" value="TRANSAMINASE"/>
    <property type="match status" value="1"/>
</dbReference>
<gene>
    <name evidence="6" type="ORF">IB75_09320</name>
</gene>
<organism evidence="6 7">
    <name type="scientific">Nitrosococcus oceani C-27</name>
    <dbReference type="NCBI Taxonomy" id="314279"/>
    <lineage>
        <taxon>Bacteria</taxon>
        <taxon>Pseudomonadati</taxon>
        <taxon>Pseudomonadota</taxon>
        <taxon>Gammaproteobacteria</taxon>
        <taxon>Chromatiales</taxon>
        <taxon>Chromatiaceae</taxon>
        <taxon>Nitrosococcus</taxon>
    </lineage>
</organism>
<dbReference type="AlphaFoldDB" id="A0A0E2Z734"/>
<dbReference type="InterPro" id="IPR015424">
    <property type="entry name" value="PyrdxlP-dep_Trfase"/>
</dbReference>
<dbReference type="EMBL" id="JPGN01000055">
    <property type="protein sequence ID" value="KFI19340.1"/>
    <property type="molecule type" value="Genomic_DNA"/>
</dbReference>
<evidence type="ECO:0000256" key="3">
    <source>
        <dbReference type="PIRSR" id="PIRSR000390-1"/>
    </source>
</evidence>
<comment type="similarity">
    <text evidence="2 5">Belongs to the DegT/DnrJ/EryC1 family.</text>
</comment>
<sequence>MIPMVDLKTQYQTLKEEIDAGLEQALIGGRFILGPNVKAFEEEVAAYVGVAHSVGVASGTDALHLALIAAGVSVGDEVITTPFTFIATAEAICYVGARPVFVDIDGQTFNIDAEQVAAAVTPATRAILPVHLFGQAADTAALEAIAVRHNLSIIEDCAQSFGADTADDRKTGSLGLAGCFSFFPSKNLGCYGDGGLITTSSDRMAEHLRVLRDHGSWQRYHHSELGFNSRLDELQAVILRIKFKYIDQYNAERRRVAQRYGEALGELPDCIPPYQKSHGTHVYHQYTLLSPRRDEIRAALAAQGIASAIYYPIPLHRQAVFERTYQETHLPISERVASQCLSLPIFPEMSDLQVDKVVDVIRSTLLGK</sequence>
<dbReference type="InterPro" id="IPR015421">
    <property type="entry name" value="PyrdxlP-dep_Trfase_major"/>
</dbReference>
<evidence type="ECO:0000256" key="4">
    <source>
        <dbReference type="PIRSR" id="PIRSR000390-2"/>
    </source>
</evidence>
<evidence type="ECO:0000313" key="6">
    <source>
        <dbReference type="EMBL" id="KFI19340.1"/>
    </source>
</evidence>
<dbReference type="InterPro" id="IPR015422">
    <property type="entry name" value="PyrdxlP-dep_Trfase_small"/>
</dbReference>
<dbReference type="PANTHER" id="PTHR30244:SF42">
    <property type="entry name" value="UDP-2-ACETAMIDO-2-DEOXY-3-OXO-D-GLUCURONATE AMINOTRANSFERASE"/>
    <property type="match status" value="1"/>
</dbReference>
<dbReference type="PIRSF" id="PIRSF000390">
    <property type="entry name" value="PLP_StrS"/>
    <property type="match status" value="1"/>
</dbReference>
<dbReference type="FunFam" id="3.40.640.10:FF:000089">
    <property type="entry name" value="Aminotransferase, DegT/DnrJ/EryC1/StrS family"/>
    <property type="match status" value="1"/>
</dbReference>
<dbReference type="Gene3D" id="3.40.640.10">
    <property type="entry name" value="Type I PLP-dependent aspartate aminotransferase-like (Major domain)"/>
    <property type="match status" value="1"/>
</dbReference>
<dbReference type="Proteomes" id="UP000028839">
    <property type="component" value="Unassembled WGS sequence"/>
</dbReference>
<dbReference type="CDD" id="cd00616">
    <property type="entry name" value="AHBA_syn"/>
    <property type="match status" value="1"/>
</dbReference>
<name>A0A0E2Z734_9GAMM</name>